<evidence type="ECO:0000313" key="2">
    <source>
        <dbReference type="EMBL" id="ACR13659.1"/>
    </source>
</evidence>
<dbReference type="KEGG" id="ttu:TERTU_2892"/>
<dbReference type="RefSeq" id="WP_015819774.1">
    <property type="nucleotide sequence ID" value="NC_012997.1"/>
</dbReference>
<feature type="chain" id="PRO_5002948752" description="Lipoprotein" evidence="1">
    <location>
        <begin position="23"/>
        <end position="305"/>
    </location>
</feature>
<keyword evidence="1" id="KW-0732">Signal</keyword>
<reference evidence="2 3" key="1">
    <citation type="journal article" date="2009" name="PLoS ONE">
        <title>The complete genome of Teredinibacter turnerae T7901: an intracellular endosymbiont of marine wood-boring bivalves (shipworms).</title>
        <authorList>
            <person name="Yang J.C."/>
            <person name="Madupu R."/>
            <person name="Durkin A.S."/>
            <person name="Ekborg N.A."/>
            <person name="Pedamallu C.S."/>
            <person name="Hostetler J.B."/>
            <person name="Radune D."/>
            <person name="Toms B.S."/>
            <person name="Henrissat B."/>
            <person name="Coutinho P.M."/>
            <person name="Schwarz S."/>
            <person name="Field L."/>
            <person name="Trindade-Silva A.E."/>
            <person name="Soares C.A.G."/>
            <person name="Elshahawi S."/>
            <person name="Hanora A."/>
            <person name="Schmidt E.W."/>
            <person name="Haygood M.G."/>
            <person name="Posfai J."/>
            <person name="Benner J."/>
            <person name="Madinger C."/>
            <person name="Nove J."/>
            <person name="Anton B."/>
            <person name="Chaudhary K."/>
            <person name="Foster J."/>
            <person name="Holman A."/>
            <person name="Kumar S."/>
            <person name="Lessard P.A."/>
            <person name="Luyten Y.A."/>
            <person name="Slatko B."/>
            <person name="Wood N."/>
            <person name="Wu B."/>
            <person name="Teplitski M."/>
            <person name="Mougous J.D."/>
            <person name="Ward N."/>
            <person name="Eisen J.A."/>
            <person name="Badger J.H."/>
            <person name="Distel D.L."/>
        </authorList>
    </citation>
    <scope>NUCLEOTIDE SEQUENCE [LARGE SCALE GENOMIC DNA]</scope>
    <source>
        <strain evidence="3">ATCC 39867 / T7901</strain>
    </source>
</reference>
<evidence type="ECO:0000256" key="1">
    <source>
        <dbReference type="SAM" id="SignalP"/>
    </source>
</evidence>
<dbReference type="Proteomes" id="UP000009080">
    <property type="component" value="Chromosome"/>
</dbReference>
<protein>
    <recommendedName>
        <fullName evidence="4">Lipoprotein</fullName>
    </recommendedName>
</protein>
<accession>C5BNA6</accession>
<organism evidence="2 3">
    <name type="scientific">Teredinibacter turnerae (strain ATCC 39867 / T7901)</name>
    <dbReference type="NCBI Taxonomy" id="377629"/>
    <lineage>
        <taxon>Bacteria</taxon>
        <taxon>Pseudomonadati</taxon>
        <taxon>Pseudomonadota</taxon>
        <taxon>Gammaproteobacteria</taxon>
        <taxon>Cellvibrionales</taxon>
        <taxon>Cellvibrionaceae</taxon>
        <taxon>Teredinibacter</taxon>
    </lineage>
</organism>
<evidence type="ECO:0000313" key="3">
    <source>
        <dbReference type="Proteomes" id="UP000009080"/>
    </source>
</evidence>
<keyword evidence="3" id="KW-1185">Reference proteome</keyword>
<sequence length="305" mass="34722">MRIVKKCTMALFLIVFFCLSAAASNETTTLRAFSAGDRGTIDTYHDFVPCSISSPSKFRDEDRFSYKSHANRSGIVAEITHSKKPRPHANTRTEIQLYKSANLLFASTGAFRTYANREQIAQRAIEFNNRRGELVKSQMKMPISQRKVLLQEFEASLERTNHAILENVDTYLDATFRPMFALAGLTLANEGEISAMFFRDFIETPEYWVFSYVKSANSVKISGHFNRPGERRCQHFDIDEIRKSGSDNPCLASTDLVAQYNYNNLGVIEFYTIEKNKRSAGDHTVAQCWSYSRQSLSSTREFSAL</sequence>
<dbReference type="HOGENOM" id="CLU_911937_0_0_6"/>
<name>C5BNA6_TERTT</name>
<evidence type="ECO:0008006" key="4">
    <source>
        <dbReference type="Google" id="ProtNLM"/>
    </source>
</evidence>
<proteinExistence type="predicted"/>
<dbReference type="EMBL" id="CP001614">
    <property type="protein sequence ID" value="ACR13659.1"/>
    <property type="molecule type" value="Genomic_DNA"/>
</dbReference>
<feature type="signal peptide" evidence="1">
    <location>
        <begin position="1"/>
        <end position="22"/>
    </location>
</feature>
<gene>
    <name evidence="2" type="ordered locus">TERTU_2892</name>
</gene>
<dbReference type="AlphaFoldDB" id="C5BNA6"/>